<keyword evidence="6 14" id="KW-0963">Cytoplasm</keyword>
<evidence type="ECO:0000259" key="16">
    <source>
        <dbReference type="Pfam" id="PF08544"/>
    </source>
</evidence>
<proteinExistence type="inferred from homology"/>
<keyword evidence="10 14" id="KW-0418">Kinase</keyword>
<comment type="catalytic activity">
    <reaction evidence="13 14">
        <text>shikimate + ATP = 3-phosphoshikimate + ADP + H(+)</text>
        <dbReference type="Rhea" id="RHEA:13121"/>
        <dbReference type="ChEBI" id="CHEBI:15378"/>
        <dbReference type="ChEBI" id="CHEBI:30616"/>
        <dbReference type="ChEBI" id="CHEBI:36208"/>
        <dbReference type="ChEBI" id="CHEBI:145989"/>
        <dbReference type="ChEBI" id="CHEBI:456216"/>
        <dbReference type="EC" id="2.7.1.71"/>
    </reaction>
</comment>
<evidence type="ECO:0000256" key="11">
    <source>
        <dbReference type="ARBA" id="ARBA00022840"/>
    </source>
</evidence>
<dbReference type="Gene3D" id="3.30.230.10">
    <property type="match status" value="1"/>
</dbReference>
<keyword evidence="7 14" id="KW-0028">Amino-acid biosynthesis</keyword>
<evidence type="ECO:0000256" key="6">
    <source>
        <dbReference type="ARBA" id="ARBA00022490"/>
    </source>
</evidence>
<accession>A0A075HDZ5</accession>
<feature type="binding site" evidence="14">
    <location>
        <begin position="85"/>
        <end position="95"/>
    </location>
    <ligand>
        <name>ATP</name>
        <dbReference type="ChEBI" id="CHEBI:30616"/>
    </ligand>
</feature>
<dbReference type="PIRSF" id="PIRSF005758">
    <property type="entry name" value="Shikimt_kin_arch"/>
    <property type="match status" value="1"/>
</dbReference>
<dbReference type="EC" id="2.7.1.71" evidence="4 14"/>
<dbReference type="InterPro" id="IPR010189">
    <property type="entry name" value="SK_arc"/>
</dbReference>
<evidence type="ECO:0000313" key="17">
    <source>
        <dbReference type="EMBL" id="AIF14139.1"/>
    </source>
</evidence>
<evidence type="ECO:0000256" key="14">
    <source>
        <dbReference type="HAMAP-Rule" id="MF_00370"/>
    </source>
</evidence>
<dbReference type="InterPro" id="IPR006204">
    <property type="entry name" value="GHMP_kinase_N_dom"/>
</dbReference>
<dbReference type="UniPathway" id="UPA00053">
    <property type="reaction ID" value="UER00088"/>
</dbReference>
<evidence type="ECO:0000259" key="15">
    <source>
        <dbReference type="Pfam" id="PF00288"/>
    </source>
</evidence>
<evidence type="ECO:0000256" key="12">
    <source>
        <dbReference type="ARBA" id="ARBA00023141"/>
    </source>
</evidence>
<dbReference type="SUPFAM" id="SSF55060">
    <property type="entry name" value="GHMP Kinase, C-terminal domain"/>
    <property type="match status" value="1"/>
</dbReference>
<dbReference type="GO" id="GO:0005737">
    <property type="term" value="C:cytoplasm"/>
    <property type="evidence" value="ECO:0007669"/>
    <property type="project" value="UniProtKB-SubCell"/>
</dbReference>
<gene>
    <name evidence="14 17" type="primary">aroK</name>
    <name evidence="17" type="synonym">aroL</name>
</gene>
<evidence type="ECO:0000256" key="3">
    <source>
        <dbReference type="ARBA" id="ARBA00010202"/>
    </source>
</evidence>
<dbReference type="Pfam" id="PF00288">
    <property type="entry name" value="GHMP_kinases_N"/>
    <property type="match status" value="1"/>
</dbReference>
<evidence type="ECO:0000256" key="9">
    <source>
        <dbReference type="ARBA" id="ARBA00022741"/>
    </source>
</evidence>
<keyword evidence="11 14" id="KW-0067">ATP-binding</keyword>
<keyword evidence="9 14" id="KW-0547">Nucleotide-binding</keyword>
<dbReference type="GO" id="GO:0008652">
    <property type="term" value="P:amino acid biosynthetic process"/>
    <property type="evidence" value="ECO:0007669"/>
    <property type="project" value="UniProtKB-KW"/>
</dbReference>
<sequence length="284" mass="30408">MAIAKATIHGAISIVNAIATGKGAALGISKRVNVEMETSYGKGVIIEVENKSMSSRLINKVIEKIVPKNELSKTKLKISLDSEIPTGYGLKSSSAISTAVAMACAKLFKPNMNDTEILNVGVKASIETKVSLTGAYDDACACYYGGFVVTDNYKKKLIRSEKCLNHVSAVIFIPKSRKRGNVRKLKASSDDFEQAWNLAKKSDYWNAMNLNGIATSTILSSEPEIILKLIENGAIGASVSGNGPSIAAIVKNNSVPKIKKLFSTLDGNTTVAQINNKKAEVHEL</sequence>
<dbReference type="SUPFAM" id="SSF54211">
    <property type="entry name" value="Ribosomal protein S5 domain 2-like"/>
    <property type="match status" value="1"/>
</dbReference>
<feature type="domain" description="GHMP kinase C-terminal" evidence="16">
    <location>
        <begin position="214"/>
        <end position="254"/>
    </location>
</feature>
<comment type="subcellular location">
    <subcellularLocation>
        <location evidence="1 14">Cytoplasm</location>
    </subcellularLocation>
</comment>
<organism evidence="17">
    <name type="scientific">uncultured marine thaumarchaeote KM3_66_A07</name>
    <dbReference type="NCBI Taxonomy" id="1456227"/>
    <lineage>
        <taxon>Archaea</taxon>
        <taxon>Nitrososphaerota</taxon>
        <taxon>environmental samples</taxon>
    </lineage>
</organism>
<evidence type="ECO:0000256" key="10">
    <source>
        <dbReference type="ARBA" id="ARBA00022777"/>
    </source>
</evidence>
<dbReference type="GO" id="GO:0005524">
    <property type="term" value="F:ATP binding"/>
    <property type="evidence" value="ECO:0007669"/>
    <property type="project" value="UniProtKB-UniRule"/>
</dbReference>
<dbReference type="GO" id="GO:0009423">
    <property type="term" value="P:chorismate biosynthetic process"/>
    <property type="evidence" value="ECO:0007669"/>
    <property type="project" value="UniProtKB-UniRule"/>
</dbReference>
<keyword evidence="12 14" id="KW-0057">Aromatic amino acid biosynthesis</keyword>
<dbReference type="NCBIfam" id="TIGR01920">
    <property type="entry name" value="Shik_kin_archae"/>
    <property type="match status" value="1"/>
</dbReference>
<dbReference type="EMBL" id="KF900992">
    <property type="protein sequence ID" value="AIF14139.1"/>
    <property type="molecule type" value="Genomic_DNA"/>
</dbReference>
<dbReference type="HAMAP" id="MF_00370">
    <property type="entry name" value="Shik_kinase_arch"/>
    <property type="match status" value="1"/>
</dbReference>
<evidence type="ECO:0000256" key="7">
    <source>
        <dbReference type="ARBA" id="ARBA00022605"/>
    </source>
</evidence>
<evidence type="ECO:0000256" key="4">
    <source>
        <dbReference type="ARBA" id="ARBA00012154"/>
    </source>
</evidence>
<dbReference type="GO" id="GO:0004765">
    <property type="term" value="F:shikimate kinase activity"/>
    <property type="evidence" value="ECO:0007669"/>
    <property type="project" value="UniProtKB-UniRule"/>
</dbReference>
<dbReference type="AlphaFoldDB" id="A0A075HDZ5"/>
<dbReference type="InterPro" id="IPR013750">
    <property type="entry name" value="GHMP_kinase_C_dom"/>
</dbReference>
<protein>
    <recommendedName>
        <fullName evidence="5 14">Shikimate kinase</fullName>
        <shortName evidence="14">SK</shortName>
        <ecNumber evidence="4 14">2.7.1.71</ecNumber>
    </recommendedName>
</protein>
<dbReference type="PANTHER" id="PTHR20861">
    <property type="entry name" value="HOMOSERINE/4-DIPHOSPHOCYTIDYL-2-C-METHYL-D-ERYTHRITOL KINASE"/>
    <property type="match status" value="1"/>
</dbReference>
<dbReference type="Pfam" id="PF08544">
    <property type="entry name" value="GHMP_kinases_C"/>
    <property type="match status" value="1"/>
</dbReference>
<name>A0A075HDZ5_9ARCH</name>
<evidence type="ECO:0000256" key="2">
    <source>
        <dbReference type="ARBA" id="ARBA00004842"/>
    </source>
</evidence>
<keyword evidence="8 14" id="KW-0808">Transferase</keyword>
<dbReference type="PANTHER" id="PTHR20861:SF3">
    <property type="entry name" value="SHIKIMATE KINASE"/>
    <property type="match status" value="1"/>
</dbReference>
<evidence type="ECO:0000256" key="13">
    <source>
        <dbReference type="ARBA" id="ARBA00048567"/>
    </source>
</evidence>
<evidence type="ECO:0000256" key="1">
    <source>
        <dbReference type="ARBA" id="ARBA00004496"/>
    </source>
</evidence>
<evidence type="ECO:0000256" key="5">
    <source>
        <dbReference type="ARBA" id="ARBA00013853"/>
    </source>
</evidence>
<dbReference type="InterPro" id="IPR014721">
    <property type="entry name" value="Ribsml_uS5_D2-typ_fold_subgr"/>
</dbReference>
<comment type="similarity">
    <text evidence="3 14">Belongs to the GHMP kinase family. Archaeal shikimate kinase subfamily.</text>
</comment>
<dbReference type="InterPro" id="IPR020568">
    <property type="entry name" value="Ribosomal_Su5_D2-typ_SF"/>
</dbReference>
<comment type="pathway">
    <text evidence="2 14">Metabolic intermediate biosynthesis; chorismate biosynthesis; chorismate from D-erythrose 4-phosphate and phosphoenolpyruvate: step 5/7.</text>
</comment>
<evidence type="ECO:0000256" key="8">
    <source>
        <dbReference type="ARBA" id="ARBA00022679"/>
    </source>
</evidence>
<dbReference type="GO" id="GO:0009073">
    <property type="term" value="P:aromatic amino acid family biosynthetic process"/>
    <property type="evidence" value="ECO:0007669"/>
    <property type="project" value="UniProtKB-KW"/>
</dbReference>
<feature type="domain" description="GHMP kinase N-terminal" evidence="15">
    <location>
        <begin position="57"/>
        <end position="146"/>
    </location>
</feature>
<dbReference type="InterPro" id="IPR036554">
    <property type="entry name" value="GHMP_kinase_C_sf"/>
</dbReference>
<reference evidence="17" key="1">
    <citation type="journal article" date="2014" name="Genome Biol. Evol.">
        <title>Pangenome evidence for extensive interdomain horizontal transfer affecting lineage core and shell genes in uncultured planktonic thaumarchaeota and euryarchaeota.</title>
        <authorList>
            <person name="Deschamps P."/>
            <person name="Zivanovic Y."/>
            <person name="Moreira D."/>
            <person name="Rodriguez-Valera F."/>
            <person name="Lopez-Garcia P."/>
        </authorList>
    </citation>
    <scope>NUCLEOTIDE SEQUENCE</scope>
</reference>